<reference evidence="2" key="1">
    <citation type="submission" date="2020-03" db="EMBL/GenBank/DDBJ databases">
        <authorList>
            <person name="Weist P."/>
        </authorList>
    </citation>
    <scope>NUCLEOTIDE SEQUENCE</scope>
</reference>
<keyword evidence="3" id="KW-1185">Reference proteome</keyword>
<evidence type="ECO:0000313" key="2">
    <source>
        <dbReference type="EMBL" id="CAB1442548.1"/>
    </source>
</evidence>
<dbReference type="AlphaFoldDB" id="A0A9N7YS90"/>
<sequence length="109" mass="11137">MKSSAEALFREIHVRMCTDIGTAGLSCSVSVTVGILAPVVLTLFGTTRGVAGNPALTVEGCWELGMDEPDDFQSPPPRPAAICGLDRAAVLMGRLAGGGGAPPAPPNYL</sequence>
<dbReference type="Proteomes" id="UP001153269">
    <property type="component" value="Unassembled WGS sequence"/>
</dbReference>
<proteinExistence type="predicted"/>
<gene>
    <name evidence="2" type="ORF">PLEPLA_LOCUS30226</name>
</gene>
<evidence type="ECO:0000313" key="3">
    <source>
        <dbReference type="Proteomes" id="UP001153269"/>
    </source>
</evidence>
<keyword evidence="1" id="KW-0812">Transmembrane</keyword>
<feature type="transmembrane region" description="Helical" evidence="1">
    <location>
        <begin position="20"/>
        <end position="44"/>
    </location>
</feature>
<evidence type="ECO:0000256" key="1">
    <source>
        <dbReference type="SAM" id="Phobius"/>
    </source>
</evidence>
<dbReference type="EMBL" id="CADEAL010002879">
    <property type="protein sequence ID" value="CAB1442548.1"/>
    <property type="molecule type" value="Genomic_DNA"/>
</dbReference>
<keyword evidence="1" id="KW-1133">Transmembrane helix</keyword>
<organism evidence="2 3">
    <name type="scientific">Pleuronectes platessa</name>
    <name type="common">European plaice</name>
    <dbReference type="NCBI Taxonomy" id="8262"/>
    <lineage>
        <taxon>Eukaryota</taxon>
        <taxon>Metazoa</taxon>
        <taxon>Chordata</taxon>
        <taxon>Craniata</taxon>
        <taxon>Vertebrata</taxon>
        <taxon>Euteleostomi</taxon>
        <taxon>Actinopterygii</taxon>
        <taxon>Neopterygii</taxon>
        <taxon>Teleostei</taxon>
        <taxon>Neoteleostei</taxon>
        <taxon>Acanthomorphata</taxon>
        <taxon>Carangaria</taxon>
        <taxon>Pleuronectiformes</taxon>
        <taxon>Pleuronectoidei</taxon>
        <taxon>Pleuronectidae</taxon>
        <taxon>Pleuronectes</taxon>
    </lineage>
</organism>
<name>A0A9N7YS90_PLEPL</name>
<comment type="caution">
    <text evidence="2">The sequence shown here is derived from an EMBL/GenBank/DDBJ whole genome shotgun (WGS) entry which is preliminary data.</text>
</comment>
<protein>
    <submittedName>
        <fullName evidence="2">Uncharacterized protein</fullName>
    </submittedName>
</protein>
<accession>A0A9N7YS90</accession>
<keyword evidence="1" id="KW-0472">Membrane</keyword>